<sequence length="173" mass="19926">MGDVLRGLGEDGGCTSKPDIYLCWAVAHPIWEYHFQCANVIFFQFHDTDDSSYKEDARKGRGSTTLLGIIKDESSGVQNIIHHNELGQPIGDVQYLSYLGVLARTMVPIKSNPKFLSKPLEIYPFIEQRHWNSFMRDRLTEKFEKQKTGSTENLDRSVLWNKAHQIKKESMMM</sequence>
<keyword evidence="2" id="KW-1185">Reference proteome</keyword>
<dbReference type="EMBL" id="JACBKZ010000002">
    <property type="protein sequence ID" value="KAF5956827.1"/>
    <property type="molecule type" value="Genomic_DNA"/>
</dbReference>
<proteinExistence type="predicted"/>
<evidence type="ECO:0000313" key="1">
    <source>
        <dbReference type="EMBL" id="KAF5956827.1"/>
    </source>
</evidence>
<dbReference type="AlphaFoldDB" id="A0A7J7HWN2"/>
<reference evidence="1 2" key="2">
    <citation type="submission" date="2020-07" db="EMBL/GenBank/DDBJ databases">
        <title>Genome assembly of wild tea tree DASZ reveals pedigree and selection history of tea varieties.</title>
        <authorList>
            <person name="Zhang W."/>
        </authorList>
    </citation>
    <scope>NUCLEOTIDE SEQUENCE [LARGE SCALE GENOMIC DNA]</scope>
    <source>
        <strain evidence="2">cv. G240</strain>
        <tissue evidence="1">Leaf</tissue>
    </source>
</reference>
<gene>
    <name evidence="1" type="ORF">HYC85_004052</name>
</gene>
<organism evidence="1 2">
    <name type="scientific">Camellia sinensis</name>
    <name type="common">Tea plant</name>
    <name type="synonym">Thea sinensis</name>
    <dbReference type="NCBI Taxonomy" id="4442"/>
    <lineage>
        <taxon>Eukaryota</taxon>
        <taxon>Viridiplantae</taxon>
        <taxon>Streptophyta</taxon>
        <taxon>Embryophyta</taxon>
        <taxon>Tracheophyta</taxon>
        <taxon>Spermatophyta</taxon>
        <taxon>Magnoliopsida</taxon>
        <taxon>eudicotyledons</taxon>
        <taxon>Gunneridae</taxon>
        <taxon>Pentapetalae</taxon>
        <taxon>asterids</taxon>
        <taxon>Ericales</taxon>
        <taxon>Theaceae</taxon>
        <taxon>Camellia</taxon>
    </lineage>
</organism>
<name>A0A7J7HWN2_CAMSI</name>
<evidence type="ECO:0000313" key="2">
    <source>
        <dbReference type="Proteomes" id="UP000593564"/>
    </source>
</evidence>
<reference evidence="2" key="1">
    <citation type="journal article" date="2020" name="Nat. Commun.">
        <title>Genome assembly of wild tea tree DASZ reveals pedigree and selection history of tea varieties.</title>
        <authorList>
            <person name="Zhang W."/>
            <person name="Zhang Y."/>
            <person name="Qiu H."/>
            <person name="Guo Y."/>
            <person name="Wan H."/>
            <person name="Zhang X."/>
            <person name="Scossa F."/>
            <person name="Alseekh S."/>
            <person name="Zhang Q."/>
            <person name="Wang P."/>
            <person name="Xu L."/>
            <person name="Schmidt M.H."/>
            <person name="Jia X."/>
            <person name="Li D."/>
            <person name="Zhu A."/>
            <person name="Guo F."/>
            <person name="Chen W."/>
            <person name="Ni D."/>
            <person name="Usadel B."/>
            <person name="Fernie A.R."/>
            <person name="Wen W."/>
        </authorList>
    </citation>
    <scope>NUCLEOTIDE SEQUENCE [LARGE SCALE GENOMIC DNA]</scope>
    <source>
        <strain evidence="2">cv. G240</strain>
    </source>
</reference>
<accession>A0A7J7HWN2</accession>
<comment type="caution">
    <text evidence="1">The sequence shown here is derived from an EMBL/GenBank/DDBJ whole genome shotgun (WGS) entry which is preliminary data.</text>
</comment>
<protein>
    <submittedName>
        <fullName evidence="1">Uncharacterized protein</fullName>
    </submittedName>
</protein>
<dbReference type="Proteomes" id="UP000593564">
    <property type="component" value="Unassembled WGS sequence"/>
</dbReference>